<evidence type="ECO:0000313" key="2">
    <source>
        <dbReference type="EMBL" id="KAF9530802.1"/>
    </source>
</evidence>
<dbReference type="OrthoDB" id="9991317at2759"/>
<dbReference type="InterPro" id="IPR024983">
    <property type="entry name" value="CHAT_dom"/>
</dbReference>
<accession>A0A9P6EL54</accession>
<keyword evidence="3" id="KW-1185">Reference proteome</keyword>
<dbReference type="Proteomes" id="UP000807306">
    <property type="component" value="Unassembled WGS sequence"/>
</dbReference>
<comment type="caution">
    <text evidence="2">The sequence shown here is derived from an EMBL/GenBank/DDBJ whole genome shotgun (WGS) entry which is preliminary data.</text>
</comment>
<sequence>MQATDIEAVLLEDGEASHASQHPTEPLKSGFYLHDGQLELLEIIRQRLPSAEFAFLSACQTSVGDKKLSEEVVHLAAGMLTAGYQGVVATMWSIKDQYAPKIAEDFYEFLLREKRESGAHQLDSRRAAYALDDATMKIRERLGDSESALLTWVPYIHLGL</sequence>
<gene>
    <name evidence="2" type="ORF">CPB83DRAFT_892434</name>
</gene>
<feature type="domain" description="CHAT" evidence="1">
    <location>
        <begin position="16"/>
        <end position="159"/>
    </location>
</feature>
<organism evidence="2 3">
    <name type="scientific">Crepidotus variabilis</name>
    <dbReference type="NCBI Taxonomy" id="179855"/>
    <lineage>
        <taxon>Eukaryota</taxon>
        <taxon>Fungi</taxon>
        <taxon>Dikarya</taxon>
        <taxon>Basidiomycota</taxon>
        <taxon>Agaricomycotina</taxon>
        <taxon>Agaricomycetes</taxon>
        <taxon>Agaricomycetidae</taxon>
        <taxon>Agaricales</taxon>
        <taxon>Agaricineae</taxon>
        <taxon>Crepidotaceae</taxon>
        <taxon>Crepidotus</taxon>
    </lineage>
</organism>
<protein>
    <submittedName>
        <fullName evidence="2">CHAT domain-containing protein</fullName>
    </submittedName>
</protein>
<dbReference type="AlphaFoldDB" id="A0A9P6EL54"/>
<proteinExistence type="predicted"/>
<evidence type="ECO:0000313" key="3">
    <source>
        <dbReference type="Proteomes" id="UP000807306"/>
    </source>
</evidence>
<evidence type="ECO:0000259" key="1">
    <source>
        <dbReference type="Pfam" id="PF12770"/>
    </source>
</evidence>
<name>A0A9P6EL54_9AGAR</name>
<reference evidence="2" key="1">
    <citation type="submission" date="2020-11" db="EMBL/GenBank/DDBJ databases">
        <authorList>
            <consortium name="DOE Joint Genome Institute"/>
            <person name="Ahrendt S."/>
            <person name="Riley R."/>
            <person name="Andreopoulos W."/>
            <person name="Labutti K."/>
            <person name="Pangilinan J."/>
            <person name="Ruiz-Duenas F.J."/>
            <person name="Barrasa J.M."/>
            <person name="Sanchez-Garcia M."/>
            <person name="Camarero S."/>
            <person name="Miyauchi S."/>
            <person name="Serrano A."/>
            <person name="Linde D."/>
            <person name="Babiker R."/>
            <person name="Drula E."/>
            <person name="Ayuso-Fernandez I."/>
            <person name="Pacheco R."/>
            <person name="Padilla G."/>
            <person name="Ferreira P."/>
            <person name="Barriuso J."/>
            <person name="Kellner H."/>
            <person name="Castanera R."/>
            <person name="Alfaro M."/>
            <person name="Ramirez L."/>
            <person name="Pisabarro A.G."/>
            <person name="Kuo A."/>
            <person name="Tritt A."/>
            <person name="Lipzen A."/>
            <person name="He G."/>
            <person name="Yan M."/>
            <person name="Ng V."/>
            <person name="Cullen D."/>
            <person name="Martin F."/>
            <person name="Rosso M.-N."/>
            <person name="Henrissat B."/>
            <person name="Hibbett D."/>
            <person name="Martinez A.T."/>
            <person name="Grigoriev I.V."/>
        </authorList>
    </citation>
    <scope>NUCLEOTIDE SEQUENCE</scope>
    <source>
        <strain evidence="2">CBS 506.95</strain>
    </source>
</reference>
<dbReference type="EMBL" id="MU157838">
    <property type="protein sequence ID" value="KAF9530802.1"/>
    <property type="molecule type" value="Genomic_DNA"/>
</dbReference>
<dbReference type="Pfam" id="PF12770">
    <property type="entry name" value="CHAT"/>
    <property type="match status" value="1"/>
</dbReference>